<dbReference type="Gene3D" id="3.40.830.10">
    <property type="entry name" value="LigB-like"/>
    <property type="match status" value="1"/>
</dbReference>
<dbReference type="RefSeq" id="WP_148815320.1">
    <property type="nucleotide sequence ID" value="NZ_CP043046.1"/>
</dbReference>
<dbReference type="PANTHER" id="PTHR30096">
    <property type="entry name" value="4,5-DOPA DIOXYGENASE EXTRADIOL-LIKE PROTEIN"/>
    <property type="match status" value="1"/>
</dbReference>
<dbReference type="EMBL" id="CP043046">
    <property type="protein sequence ID" value="QEI06581.1"/>
    <property type="molecule type" value="Genomic_DNA"/>
</dbReference>
<comment type="similarity">
    <text evidence="2">Belongs to the DODA-type extradiol aromatic ring-opening dioxygenase family.</text>
</comment>
<evidence type="ECO:0000256" key="1">
    <source>
        <dbReference type="ARBA" id="ARBA00001947"/>
    </source>
</evidence>
<comment type="cofactor">
    <cofactor evidence="1">
        <name>Zn(2+)</name>
        <dbReference type="ChEBI" id="CHEBI:29105"/>
    </cofactor>
</comment>
<dbReference type="InterPro" id="IPR014436">
    <property type="entry name" value="Extradiol_dOase_DODA"/>
</dbReference>
<reference evidence="7 8" key="1">
    <citation type="submission" date="2019-08" db="EMBL/GenBank/DDBJ databases">
        <title>Amphibian skin-associated Pigmentiphaga: genome sequence and occurrence across geography and hosts.</title>
        <authorList>
            <person name="Bletz M.C."/>
            <person name="Bunk B."/>
            <person name="Sproeer C."/>
            <person name="Biwer P."/>
            <person name="Reiter S."/>
            <person name="Rabemananjara F.C.E."/>
            <person name="Schulz S."/>
            <person name="Overmann J."/>
            <person name="Vences M."/>
        </authorList>
    </citation>
    <scope>NUCLEOTIDE SEQUENCE [LARGE SCALE GENOMIC DNA]</scope>
    <source>
        <strain evidence="7 8">Mada1488</strain>
    </source>
</reference>
<evidence type="ECO:0000256" key="4">
    <source>
        <dbReference type="ARBA" id="ARBA00022833"/>
    </source>
</evidence>
<dbReference type="Proteomes" id="UP000325161">
    <property type="component" value="Chromosome"/>
</dbReference>
<keyword evidence="7" id="KW-0223">Dioxygenase</keyword>
<feature type="domain" description="Extradiol ring-cleavage dioxygenase class III enzyme subunit B" evidence="6">
    <location>
        <begin position="37"/>
        <end position="242"/>
    </location>
</feature>
<gene>
    <name evidence="7" type="ORF">FXN63_12625</name>
</gene>
<dbReference type="AlphaFoldDB" id="A0A5C0B1F2"/>
<name>A0A5C0B1F2_9BURK</name>
<keyword evidence="8" id="KW-1185">Reference proteome</keyword>
<dbReference type="PIRSF" id="PIRSF006157">
    <property type="entry name" value="Doxgns_DODA"/>
    <property type="match status" value="1"/>
</dbReference>
<protein>
    <submittedName>
        <fullName evidence="7">Dioxygenase</fullName>
    </submittedName>
</protein>
<dbReference type="OrthoDB" id="9790889at2"/>
<dbReference type="GO" id="GO:0016702">
    <property type="term" value="F:oxidoreductase activity, acting on single donors with incorporation of molecular oxygen, incorporation of two atoms of oxygen"/>
    <property type="evidence" value="ECO:0007669"/>
    <property type="project" value="UniProtKB-ARBA"/>
</dbReference>
<keyword evidence="3" id="KW-0479">Metal-binding</keyword>
<evidence type="ECO:0000256" key="3">
    <source>
        <dbReference type="ARBA" id="ARBA00022723"/>
    </source>
</evidence>
<keyword evidence="4" id="KW-0862">Zinc</keyword>
<keyword evidence="5" id="KW-0560">Oxidoreductase</keyword>
<dbReference type="CDD" id="cd07363">
    <property type="entry name" value="45_DOPA_Dioxygenase"/>
    <property type="match status" value="1"/>
</dbReference>
<organism evidence="7 8">
    <name type="scientific">Pigmentiphaga aceris</name>
    <dbReference type="NCBI Taxonomy" id="1940612"/>
    <lineage>
        <taxon>Bacteria</taxon>
        <taxon>Pseudomonadati</taxon>
        <taxon>Pseudomonadota</taxon>
        <taxon>Betaproteobacteria</taxon>
        <taxon>Burkholderiales</taxon>
        <taxon>Alcaligenaceae</taxon>
        <taxon>Pigmentiphaga</taxon>
    </lineage>
</organism>
<evidence type="ECO:0000313" key="8">
    <source>
        <dbReference type="Proteomes" id="UP000325161"/>
    </source>
</evidence>
<dbReference type="PANTHER" id="PTHR30096:SF0">
    <property type="entry name" value="4,5-DOPA DIOXYGENASE EXTRADIOL-LIKE PROTEIN"/>
    <property type="match status" value="1"/>
</dbReference>
<evidence type="ECO:0000256" key="5">
    <source>
        <dbReference type="ARBA" id="ARBA00023002"/>
    </source>
</evidence>
<proteinExistence type="inferred from homology"/>
<dbReference type="InterPro" id="IPR004183">
    <property type="entry name" value="Xdiol_dOase_suB"/>
</dbReference>
<evidence type="ECO:0000259" key="6">
    <source>
        <dbReference type="Pfam" id="PF02900"/>
    </source>
</evidence>
<accession>A0A5C0B1F2</accession>
<dbReference type="KEGG" id="pacr:FXN63_12625"/>
<dbReference type="GO" id="GO:0008198">
    <property type="term" value="F:ferrous iron binding"/>
    <property type="evidence" value="ECO:0007669"/>
    <property type="project" value="InterPro"/>
</dbReference>
<evidence type="ECO:0000313" key="7">
    <source>
        <dbReference type="EMBL" id="QEI06581.1"/>
    </source>
</evidence>
<dbReference type="SUPFAM" id="SSF53213">
    <property type="entry name" value="LigB-like"/>
    <property type="match status" value="1"/>
</dbReference>
<evidence type="ECO:0000256" key="2">
    <source>
        <dbReference type="ARBA" id="ARBA00007581"/>
    </source>
</evidence>
<dbReference type="GO" id="GO:0008270">
    <property type="term" value="F:zinc ion binding"/>
    <property type="evidence" value="ECO:0007669"/>
    <property type="project" value="InterPro"/>
</dbReference>
<sequence>MSTTLPVIFVSHGAPTFALEPGRTGPLLNAVGKRLPAVKAILMVSAHWETDGEVRVSTAVQPETIHDFGGFPRALYELSYPAKGHPALAKRTADVLEAAGFPVRPDPARGLDHGAWVPLMHMLPKADVPVFQVSLPHQLDAAGCVALGRALAPLRDEGVLIMGSGSMTHNLYEFRRHDDGKEPYVLEFSRWVHQAVVAGDLDSLIAYRKLAPHAARAHPSEDHFLPLLVALGATVPADPVEFLDGGITYGVLAMDAFVIGELAKEPVAA</sequence>
<dbReference type="Pfam" id="PF02900">
    <property type="entry name" value="LigB"/>
    <property type="match status" value="1"/>
</dbReference>